<comment type="caution">
    <text evidence="2">The sequence shown here is derived from an EMBL/GenBank/DDBJ whole genome shotgun (WGS) entry which is preliminary data.</text>
</comment>
<reference evidence="2" key="1">
    <citation type="submission" date="2017-05" db="EMBL/GenBank/DDBJ databases">
        <authorList>
            <person name="Imhoff J.F."/>
            <person name="Rahn T."/>
            <person name="Kuenzel S."/>
            <person name="Neulinger S.C."/>
        </authorList>
    </citation>
    <scope>NUCLEOTIDE SEQUENCE</scope>
    <source>
        <strain evidence="2">LMG 28126</strain>
    </source>
</reference>
<keyword evidence="1" id="KW-1133">Transmembrane helix</keyword>
<proteinExistence type="predicted"/>
<gene>
    <name evidence="2" type="ORF">CCR87_03970</name>
</gene>
<feature type="transmembrane region" description="Helical" evidence="1">
    <location>
        <begin position="6"/>
        <end position="27"/>
    </location>
</feature>
<evidence type="ECO:0000256" key="1">
    <source>
        <dbReference type="SAM" id="Phobius"/>
    </source>
</evidence>
<evidence type="ECO:0000313" key="2">
    <source>
        <dbReference type="EMBL" id="MBK5926518.1"/>
    </source>
</evidence>
<sequence>MAALVWGGAAVTLAGLAGIVWCIISAVRARRAGLDDAALRARMHRVVVVNFAALLVSALGLAIVVAGLFLA</sequence>
<dbReference type="EMBL" id="NHSD01000134">
    <property type="protein sequence ID" value="MBK5926518.1"/>
    <property type="molecule type" value="Genomic_DNA"/>
</dbReference>
<feature type="transmembrane region" description="Helical" evidence="1">
    <location>
        <begin position="47"/>
        <end position="70"/>
    </location>
</feature>
<organism evidence="2 3">
    <name type="scientific">Rhodobaculum claviforme</name>
    <dbReference type="NCBI Taxonomy" id="1549854"/>
    <lineage>
        <taxon>Bacteria</taxon>
        <taxon>Pseudomonadati</taxon>
        <taxon>Pseudomonadota</taxon>
        <taxon>Alphaproteobacteria</taxon>
        <taxon>Rhodobacterales</taxon>
        <taxon>Paracoccaceae</taxon>
        <taxon>Rhodobaculum</taxon>
    </lineage>
</organism>
<dbReference type="AlphaFoldDB" id="A0A934WIG1"/>
<dbReference type="Proteomes" id="UP000706333">
    <property type="component" value="Unassembled WGS sequence"/>
</dbReference>
<protein>
    <submittedName>
        <fullName evidence="2">Uncharacterized protein</fullName>
    </submittedName>
</protein>
<name>A0A934WIG1_9RHOB</name>
<dbReference type="RefSeq" id="WP_201156287.1">
    <property type="nucleotide sequence ID" value="NZ_NHSD01000134.1"/>
</dbReference>
<reference evidence="2" key="2">
    <citation type="journal article" date="2020" name="Microorganisms">
        <title>Osmotic Adaptation and Compatible Solute Biosynthesis of Phototrophic Bacteria as Revealed from Genome Analyses.</title>
        <authorList>
            <person name="Imhoff J.F."/>
            <person name="Rahn T."/>
            <person name="Kunzel S."/>
            <person name="Keller A."/>
            <person name="Neulinger S.C."/>
        </authorList>
    </citation>
    <scope>NUCLEOTIDE SEQUENCE</scope>
    <source>
        <strain evidence="2">LMG 28126</strain>
    </source>
</reference>
<keyword evidence="1" id="KW-0812">Transmembrane</keyword>
<keyword evidence="3" id="KW-1185">Reference proteome</keyword>
<accession>A0A934WIG1</accession>
<keyword evidence="1" id="KW-0472">Membrane</keyword>
<evidence type="ECO:0000313" key="3">
    <source>
        <dbReference type="Proteomes" id="UP000706333"/>
    </source>
</evidence>